<keyword evidence="7 8" id="KW-0472">Membrane</keyword>
<protein>
    <recommendedName>
        <fullName evidence="11">AI-2E family transporter</fullName>
    </recommendedName>
</protein>
<accession>A0A2M7VFG3</accession>
<keyword evidence="6 8" id="KW-1133">Transmembrane helix</keyword>
<organism evidence="9 10">
    <name type="scientific">Candidatus Komeilibacteria bacterium CG_4_10_14_0_2_um_filter_37_10</name>
    <dbReference type="NCBI Taxonomy" id="1974470"/>
    <lineage>
        <taxon>Bacteria</taxon>
        <taxon>Candidatus Komeiliibacteriota</taxon>
    </lineage>
</organism>
<feature type="transmembrane region" description="Helical" evidence="8">
    <location>
        <begin position="269"/>
        <end position="288"/>
    </location>
</feature>
<evidence type="ECO:0000256" key="5">
    <source>
        <dbReference type="ARBA" id="ARBA00022692"/>
    </source>
</evidence>
<evidence type="ECO:0000313" key="9">
    <source>
        <dbReference type="EMBL" id="PIZ99320.1"/>
    </source>
</evidence>
<reference evidence="10" key="1">
    <citation type="submission" date="2017-09" db="EMBL/GenBank/DDBJ databases">
        <title>Depth-based differentiation of microbial function through sediment-hosted aquifers and enrichment of novel symbionts in the deep terrestrial subsurface.</title>
        <authorList>
            <person name="Probst A.J."/>
            <person name="Ladd B."/>
            <person name="Jarett J.K."/>
            <person name="Geller-Mcgrath D.E."/>
            <person name="Sieber C.M.K."/>
            <person name="Emerson J.B."/>
            <person name="Anantharaman K."/>
            <person name="Thomas B.C."/>
            <person name="Malmstrom R."/>
            <person name="Stieglmeier M."/>
            <person name="Klingl A."/>
            <person name="Woyke T."/>
            <person name="Ryan C.M."/>
            <person name="Banfield J.F."/>
        </authorList>
    </citation>
    <scope>NUCLEOTIDE SEQUENCE [LARGE SCALE GENOMIC DNA]</scope>
</reference>
<evidence type="ECO:0008006" key="11">
    <source>
        <dbReference type="Google" id="ProtNLM"/>
    </source>
</evidence>
<name>A0A2M7VFG3_9BACT</name>
<dbReference type="PANTHER" id="PTHR21716">
    <property type="entry name" value="TRANSMEMBRANE PROTEIN"/>
    <property type="match status" value="1"/>
</dbReference>
<gene>
    <name evidence="9" type="ORF">COX77_01810</name>
</gene>
<evidence type="ECO:0000256" key="3">
    <source>
        <dbReference type="ARBA" id="ARBA00022448"/>
    </source>
</evidence>
<keyword evidence="3" id="KW-0813">Transport</keyword>
<evidence type="ECO:0000256" key="4">
    <source>
        <dbReference type="ARBA" id="ARBA00022475"/>
    </source>
</evidence>
<dbReference type="EMBL" id="PFPO01000035">
    <property type="protein sequence ID" value="PIZ99320.1"/>
    <property type="molecule type" value="Genomic_DNA"/>
</dbReference>
<dbReference type="GO" id="GO:0055085">
    <property type="term" value="P:transmembrane transport"/>
    <property type="evidence" value="ECO:0007669"/>
    <property type="project" value="TreeGrafter"/>
</dbReference>
<dbReference type="Proteomes" id="UP000230405">
    <property type="component" value="Unassembled WGS sequence"/>
</dbReference>
<keyword evidence="5 8" id="KW-0812">Transmembrane</keyword>
<keyword evidence="4" id="KW-1003">Cell membrane</keyword>
<dbReference type="Pfam" id="PF01594">
    <property type="entry name" value="AI-2E_transport"/>
    <property type="match status" value="1"/>
</dbReference>
<evidence type="ECO:0000256" key="6">
    <source>
        <dbReference type="ARBA" id="ARBA00022989"/>
    </source>
</evidence>
<feature type="transmembrane region" description="Helical" evidence="8">
    <location>
        <begin position="300"/>
        <end position="333"/>
    </location>
</feature>
<feature type="transmembrane region" description="Helical" evidence="8">
    <location>
        <begin position="144"/>
        <end position="170"/>
    </location>
</feature>
<dbReference type="GO" id="GO:0005886">
    <property type="term" value="C:plasma membrane"/>
    <property type="evidence" value="ECO:0007669"/>
    <property type="project" value="UniProtKB-SubCell"/>
</dbReference>
<dbReference type="AlphaFoldDB" id="A0A2M7VFG3"/>
<dbReference type="PANTHER" id="PTHR21716:SF53">
    <property type="entry name" value="PERMEASE PERM-RELATED"/>
    <property type="match status" value="1"/>
</dbReference>
<evidence type="ECO:0000256" key="1">
    <source>
        <dbReference type="ARBA" id="ARBA00004651"/>
    </source>
</evidence>
<sequence length="356" mass="38905">MKNPKTVVDISTNTFIKVVIFLLVLAFLYMVREAIVLIFIALVMGSALDPFVDWMQKHKIPRGVGLIFLYIILFAILSSSVILIIPPITTELKLIANDFPHYYSKVVEGFNYLTTNRSQIDVADQMQGSIGALTSNLSQTASGIFSTVIDIFGGLFSFVLVLVITFYFTVEEDAIKRFVKSVSPVDNQPYLMNLINRIQTRLGYWLRGQLILCLVIFSLTFIGLTSLGVDYALVLAMIAGLTEVIPYLGPIIGATPAVFLALAQSPLKALIVVLMFVIIQQIEAHIIVPKVMSKSVGINPLIVIIVMLVGGKLGGIPGIILAVPVASGISVFLEDVFSHREGTPLIEETEKKDASG</sequence>
<feature type="transmembrane region" description="Helical" evidence="8">
    <location>
        <begin position="64"/>
        <end position="85"/>
    </location>
</feature>
<evidence type="ECO:0000256" key="7">
    <source>
        <dbReference type="ARBA" id="ARBA00023136"/>
    </source>
</evidence>
<comment type="caution">
    <text evidence="9">The sequence shown here is derived from an EMBL/GenBank/DDBJ whole genome shotgun (WGS) entry which is preliminary data.</text>
</comment>
<comment type="subcellular location">
    <subcellularLocation>
        <location evidence="1">Cell membrane</location>
        <topology evidence="1">Multi-pass membrane protein</topology>
    </subcellularLocation>
</comment>
<dbReference type="InterPro" id="IPR002549">
    <property type="entry name" value="AI-2E-like"/>
</dbReference>
<evidence type="ECO:0000256" key="8">
    <source>
        <dbReference type="SAM" id="Phobius"/>
    </source>
</evidence>
<feature type="transmembrane region" description="Helical" evidence="8">
    <location>
        <begin position="210"/>
        <end position="238"/>
    </location>
</feature>
<proteinExistence type="inferred from homology"/>
<evidence type="ECO:0000313" key="10">
    <source>
        <dbReference type="Proteomes" id="UP000230405"/>
    </source>
</evidence>
<evidence type="ECO:0000256" key="2">
    <source>
        <dbReference type="ARBA" id="ARBA00009773"/>
    </source>
</evidence>
<comment type="similarity">
    <text evidence="2">Belongs to the autoinducer-2 exporter (AI-2E) (TC 2.A.86) family.</text>
</comment>